<evidence type="ECO:0000256" key="1">
    <source>
        <dbReference type="SAM" id="Phobius"/>
    </source>
</evidence>
<sequence length="103" mass="11507">MYSILLLSEDYFSGLIFLFEALVTAALYGLALFFLLYKRRTSKLKPIGVGLACVLAVIGLRAWPEPNLRGGYSTSEYVLVLFLCMPLMVSGIVYFSSRNLPNE</sequence>
<dbReference type="RefSeq" id="WP_125436485.1">
    <property type="nucleotide sequence ID" value="NZ_RWIU01000002.1"/>
</dbReference>
<comment type="caution">
    <text evidence="2">The sequence shown here is derived from an EMBL/GenBank/DDBJ whole genome shotgun (WGS) entry which is preliminary data.</text>
</comment>
<evidence type="ECO:0000313" key="3">
    <source>
        <dbReference type="Proteomes" id="UP000270291"/>
    </source>
</evidence>
<name>A0A428KD32_9BACT</name>
<evidence type="ECO:0000313" key="2">
    <source>
        <dbReference type="EMBL" id="RSK44324.1"/>
    </source>
</evidence>
<feature type="transmembrane region" description="Helical" evidence="1">
    <location>
        <begin position="12"/>
        <end position="37"/>
    </location>
</feature>
<feature type="transmembrane region" description="Helical" evidence="1">
    <location>
        <begin position="75"/>
        <end position="95"/>
    </location>
</feature>
<feature type="transmembrane region" description="Helical" evidence="1">
    <location>
        <begin position="44"/>
        <end position="63"/>
    </location>
</feature>
<proteinExistence type="predicted"/>
<keyword evidence="1" id="KW-0812">Transmembrane</keyword>
<accession>A0A428KD32</accession>
<keyword evidence="1" id="KW-0472">Membrane</keyword>
<protein>
    <submittedName>
        <fullName evidence="2">Uncharacterized protein</fullName>
    </submittedName>
</protein>
<dbReference type="EMBL" id="RWIU01000002">
    <property type="protein sequence ID" value="RSK44324.1"/>
    <property type="molecule type" value="Genomic_DNA"/>
</dbReference>
<dbReference type="AlphaFoldDB" id="A0A428KD32"/>
<organism evidence="2 3">
    <name type="scientific">Hymenobacter perfusus</name>
    <dbReference type="NCBI Taxonomy" id="1236770"/>
    <lineage>
        <taxon>Bacteria</taxon>
        <taxon>Pseudomonadati</taxon>
        <taxon>Bacteroidota</taxon>
        <taxon>Cytophagia</taxon>
        <taxon>Cytophagales</taxon>
        <taxon>Hymenobacteraceae</taxon>
        <taxon>Hymenobacter</taxon>
    </lineage>
</organism>
<keyword evidence="1" id="KW-1133">Transmembrane helix</keyword>
<reference evidence="2 3" key="1">
    <citation type="submission" date="2018-12" db="EMBL/GenBank/DDBJ databases">
        <authorList>
            <person name="Feng G."/>
            <person name="Zhu H."/>
        </authorList>
    </citation>
    <scope>NUCLEOTIDE SEQUENCE [LARGE SCALE GENOMIC DNA]</scope>
    <source>
        <strain evidence="2 3">LMG 26000</strain>
    </source>
</reference>
<dbReference type="Proteomes" id="UP000270291">
    <property type="component" value="Unassembled WGS sequence"/>
</dbReference>
<keyword evidence="3" id="KW-1185">Reference proteome</keyword>
<gene>
    <name evidence="2" type="ORF">EI293_07240</name>
</gene>